<gene>
    <name evidence="8 9" type="primary">rpsK</name>
    <name evidence="9" type="ORF">NARRFE1_01780</name>
</gene>
<dbReference type="InterPro" id="IPR001971">
    <property type="entry name" value="Ribosomal_uS11"/>
</dbReference>
<dbReference type="OrthoDB" id="9806415at2"/>
<dbReference type="FunFam" id="3.30.420.80:FF:000001">
    <property type="entry name" value="30S ribosomal protein S11"/>
    <property type="match status" value="1"/>
</dbReference>
<sequence length="129" mass="14256">MKKSLNKKKKNIKKNIVEGIAYIQSTFNNTIISITDKFGNVLGWSSSGNSGFKGSKKSTSFAAQMASEKCCDKIKEYGIKFLHIKVSGPGPGRESSIRSLNNYGFIIKSITDITPIPHNGCRSPKRRRV</sequence>
<keyword evidence="5 8" id="KW-0687">Ribonucleoprotein</keyword>
<organism evidence="9 10">
    <name type="scientific">endosymbiont of Rhynchophorus ferrugineus</name>
    <dbReference type="NCBI Taxonomy" id="1972133"/>
    <lineage>
        <taxon>Bacteria</taxon>
        <taxon>Pseudomonadati</taxon>
        <taxon>Pseudomonadota</taxon>
        <taxon>Gammaproteobacteria</taxon>
        <taxon>Candidatus Nardonella</taxon>
    </lineage>
</organism>
<dbReference type="PANTHER" id="PTHR11759">
    <property type="entry name" value="40S RIBOSOMAL PROTEIN S14/30S RIBOSOMAL PROTEIN S11"/>
    <property type="match status" value="1"/>
</dbReference>
<dbReference type="GO" id="GO:0005840">
    <property type="term" value="C:ribosome"/>
    <property type="evidence" value="ECO:0007669"/>
    <property type="project" value="UniProtKB-KW"/>
</dbReference>
<dbReference type="EMBL" id="AP018161">
    <property type="protein sequence ID" value="BBA85113.1"/>
    <property type="molecule type" value="Genomic_DNA"/>
</dbReference>
<dbReference type="Pfam" id="PF00411">
    <property type="entry name" value="Ribosomal_S11"/>
    <property type="match status" value="1"/>
</dbReference>
<name>A0A2Z5TH41_9GAMM</name>
<dbReference type="SUPFAM" id="SSF53137">
    <property type="entry name" value="Translational machinery components"/>
    <property type="match status" value="1"/>
</dbReference>
<evidence type="ECO:0000256" key="1">
    <source>
        <dbReference type="ARBA" id="ARBA00006194"/>
    </source>
</evidence>
<comment type="similarity">
    <text evidence="1 8">Belongs to the universal ribosomal protein uS11 family.</text>
</comment>
<proteinExistence type="inferred from homology"/>
<dbReference type="NCBIfam" id="TIGR03632">
    <property type="entry name" value="uS11_bact"/>
    <property type="match status" value="1"/>
</dbReference>
<dbReference type="RefSeq" id="WP_148708460.1">
    <property type="nucleotide sequence ID" value="NZ_AP018161.1"/>
</dbReference>
<dbReference type="Proteomes" id="UP000289537">
    <property type="component" value="Chromosome"/>
</dbReference>
<dbReference type="NCBIfam" id="NF003698">
    <property type="entry name" value="PRK05309.1"/>
    <property type="match status" value="1"/>
</dbReference>
<dbReference type="HAMAP" id="MF_01310">
    <property type="entry name" value="Ribosomal_uS11"/>
    <property type="match status" value="1"/>
</dbReference>
<evidence type="ECO:0000256" key="4">
    <source>
        <dbReference type="ARBA" id="ARBA00022980"/>
    </source>
</evidence>
<dbReference type="InterPro" id="IPR036967">
    <property type="entry name" value="Ribosomal_uS11_sf"/>
</dbReference>
<evidence type="ECO:0000313" key="9">
    <source>
        <dbReference type="EMBL" id="BBA85113.1"/>
    </source>
</evidence>
<reference evidence="9 10" key="1">
    <citation type="journal article" date="2017" name="Proc. Natl. Acad. Sci. U.S.A.">
        <title>Small genome symbiont underlies cuticle hardness in beetles.</title>
        <authorList>
            <person name="Anbutsu H."/>
            <person name="Moriyama M."/>
            <person name="Nikoh N."/>
            <person name="Hosokawa T."/>
            <person name="Futahashi R."/>
            <person name="Tanahashi M."/>
            <person name="Meng X.Y."/>
            <person name="Kuriwada T."/>
            <person name="Mori N."/>
            <person name="Oshima K."/>
            <person name="Hattori M."/>
            <person name="Fujie M."/>
            <person name="Satoh N."/>
            <person name="Maeda T."/>
            <person name="Shigenobu S."/>
            <person name="Koga R."/>
            <person name="Fukatsu T."/>
        </authorList>
    </citation>
    <scope>NUCLEOTIDE SEQUENCE [LARGE SCALE GENOMIC DNA]</scope>
    <source>
        <strain evidence="9">NARRFE1</strain>
    </source>
</reference>
<keyword evidence="4 8" id="KW-0689">Ribosomal protein</keyword>
<dbReference type="GO" id="GO:0006412">
    <property type="term" value="P:translation"/>
    <property type="evidence" value="ECO:0007669"/>
    <property type="project" value="UniProtKB-UniRule"/>
</dbReference>
<comment type="function">
    <text evidence="7 8">Located on the platform of the 30S subunit, it bridges several disparate RNA helices of the 16S rRNA. Forms part of the Shine-Dalgarno cleft in the 70S ribosome.</text>
</comment>
<keyword evidence="2 8" id="KW-0699">rRNA-binding</keyword>
<evidence type="ECO:0000256" key="3">
    <source>
        <dbReference type="ARBA" id="ARBA00022884"/>
    </source>
</evidence>
<dbReference type="Gene3D" id="3.30.420.80">
    <property type="entry name" value="Ribosomal protein S11"/>
    <property type="match status" value="1"/>
</dbReference>
<evidence type="ECO:0000256" key="5">
    <source>
        <dbReference type="ARBA" id="ARBA00023274"/>
    </source>
</evidence>
<keyword evidence="3 8" id="KW-0694">RNA-binding</keyword>
<evidence type="ECO:0000256" key="7">
    <source>
        <dbReference type="ARBA" id="ARBA00058053"/>
    </source>
</evidence>
<protein>
    <recommendedName>
        <fullName evidence="6 8">Small ribosomal subunit protein uS11</fullName>
    </recommendedName>
</protein>
<evidence type="ECO:0000313" key="10">
    <source>
        <dbReference type="Proteomes" id="UP000289537"/>
    </source>
</evidence>
<dbReference type="GO" id="GO:1990904">
    <property type="term" value="C:ribonucleoprotein complex"/>
    <property type="evidence" value="ECO:0007669"/>
    <property type="project" value="UniProtKB-KW"/>
</dbReference>
<evidence type="ECO:0000256" key="2">
    <source>
        <dbReference type="ARBA" id="ARBA00022730"/>
    </source>
</evidence>
<evidence type="ECO:0000256" key="6">
    <source>
        <dbReference type="ARBA" id="ARBA00035160"/>
    </source>
</evidence>
<dbReference type="GO" id="GO:0003735">
    <property type="term" value="F:structural constituent of ribosome"/>
    <property type="evidence" value="ECO:0007669"/>
    <property type="project" value="InterPro"/>
</dbReference>
<keyword evidence="10" id="KW-1185">Reference proteome</keyword>
<dbReference type="PIRSF" id="PIRSF002131">
    <property type="entry name" value="Ribosomal_S11"/>
    <property type="match status" value="1"/>
</dbReference>
<dbReference type="AlphaFoldDB" id="A0A2Z5TH41"/>
<dbReference type="GO" id="GO:0019843">
    <property type="term" value="F:rRNA binding"/>
    <property type="evidence" value="ECO:0007669"/>
    <property type="project" value="UniProtKB-UniRule"/>
</dbReference>
<accession>A0A2Z5TH41</accession>
<comment type="subunit">
    <text evidence="8">Part of the 30S ribosomal subunit. Interacts with proteins S7 and S18. Binds to IF-3.</text>
</comment>
<dbReference type="InterPro" id="IPR019981">
    <property type="entry name" value="Ribosomal_uS11_bac-type"/>
</dbReference>
<dbReference type="KEGG" id="eor:NARRFE1_01780"/>
<evidence type="ECO:0000256" key="8">
    <source>
        <dbReference type="HAMAP-Rule" id="MF_01310"/>
    </source>
</evidence>